<dbReference type="RefSeq" id="WP_189041909.1">
    <property type="nucleotide sequence ID" value="NZ_BMJQ01000001.1"/>
</dbReference>
<keyword evidence="3" id="KW-1185">Reference proteome</keyword>
<sequence>MSWLGITITWIVGSIVLPMLYAWRCTVVQSYREKAIEARARLHRFHFKQPLPSNVP</sequence>
<comment type="caution">
    <text evidence="2">The sequence shown here is derived from an EMBL/GenBank/DDBJ whole genome shotgun (WGS) entry which is preliminary data.</text>
</comment>
<evidence type="ECO:0000313" key="2">
    <source>
        <dbReference type="EMBL" id="GGF01740.1"/>
    </source>
</evidence>
<reference evidence="2" key="2">
    <citation type="submission" date="2020-09" db="EMBL/GenBank/DDBJ databases">
        <authorList>
            <person name="Sun Q."/>
            <person name="Zhou Y."/>
        </authorList>
    </citation>
    <scope>NUCLEOTIDE SEQUENCE</scope>
    <source>
        <strain evidence="2">CGMCC 1.15725</strain>
    </source>
</reference>
<keyword evidence="1" id="KW-0812">Transmembrane</keyword>
<feature type="transmembrane region" description="Helical" evidence="1">
    <location>
        <begin position="6"/>
        <end position="23"/>
    </location>
</feature>
<evidence type="ECO:0000313" key="3">
    <source>
        <dbReference type="Proteomes" id="UP000646365"/>
    </source>
</evidence>
<keyword evidence="1" id="KW-0472">Membrane</keyword>
<dbReference type="AlphaFoldDB" id="A0A8J3E0G7"/>
<keyword evidence="1" id="KW-1133">Transmembrane helix</keyword>
<dbReference type="EMBL" id="BMJQ01000001">
    <property type="protein sequence ID" value="GGF01740.1"/>
    <property type="molecule type" value="Genomic_DNA"/>
</dbReference>
<name>A0A8J3E0G7_9PROT</name>
<reference evidence="2" key="1">
    <citation type="journal article" date="2014" name="Int. J. Syst. Evol. Microbiol.">
        <title>Complete genome sequence of Corynebacterium casei LMG S-19264T (=DSM 44701T), isolated from a smear-ripened cheese.</title>
        <authorList>
            <consortium name="US DOE Joint Genome Institute (JGI-PGF)"/>
            <person name="Walter F."/>
            <person name="Albersmeier A."/>
            <person name="Kalinowski J."/>
            <person name="Ruckert C."/>
        </authorList>
    </citation>
    <scope>NUCLEOTIDE SEQUENCE</scope>
    <source>
        <strain evidence="2">CGMCC 1.15725</strain>
    </source>
</reference>
<accession>A0A8J3E0G7</accession>
<dbReference type="Proteomes" id="UP000646365">
    <property type="component" value="Unassembled WGS sequence"/>
</dbReference>
<protein>
    <submittedName>
        <fullName evidence="2">Uncharacterized protein</fullName>
    </submittedName>
</protein>
<proteinExistence type="predicted"/>
<organism evidence="2 3">
    <name type="scientific">Aliidongia dinghuensis</name>
    <dbReference type="NCBI Taxonomy" id="1867774"/>
    <lineage>
        <taxon>Bacteria</taxon>
        <taxon>Pseudomonadati</taxon>
        <taxon>Pseudomonadota</taxon>
        <taxon>Alphaproteobacteria</taxon>
        <taxon>Rhodospirillales</taxon>
        <taxon>Dongiaceae</taxon>
        <taxon>Aliidongia</taxon>
    </lineage>
</organism>
<gene>
    <name evidence="2" type="ORF">GCM10011611_04050</name>
</gene>
<evidence type="ECO:0000256" key="1">
    <source>
        <dbReference type="SAM" id="Phobius"/>
    </source>
</evidence>